<feature type="compositionally biased region" description="Polar residues" evidence="20">
    <location>
        <begin position="1190"/>
        <end position="1203"/>
    </location>
</feature>
<dbReference type="SMART" id="SM00353">
    <property type="entry name" value="HLH"/>
    <property type="match status" value="1"/>
</dbReference>
<dbReference type="PANTHER" id="PTHR23042">
    <property type="entry name" value="CIRCADIAN PROTEIN CLOCK/ARNT/BMAL/PAS"/>
    <property type="match status" value="1"/>
</dbReference>
<feature type="compositionally biased region" description="Basic and acidic residues" evidence="20">
    <location>
        <begin position="578"/>
        <end position="605"/>
    </location>
</feature>
<dbReference type="CDD" id="cd00086">
    <property type="entry name" value="homeodomain"/>
    <property type="match status" value="1"/>
</dbReference>
<dbReference type="CDD" id="cd00130">
    <property type="entry name" value="PAS"/>
    <property type="match status" value="2"/>
</dbReference>
<evidence type="ECO:0000256" key="18">
    <source>
        <dbReference type="PROSITE-ProRule" id="PRU00108"/>
    </source>
</evidence>
<evidence type="ECO:0000256" key="9">
    <source>
        <dbReference type="ARBA" id="ARBA00022737"/>
    </source>
</evidence>
<dbReference type="GO" id="GO:0048513">
    <property type="term" value="P:animal organ development"/>
    <property type="evidence" value="ECO:0007669"/>
    <property type="project" value="UniProtKB-ARBA"/>
</dbReference>
<feature type="compositionally biased region" description="Acidic residues" evidence="20">
    <location>
        <begin position="449"/>
        <end position="462"/>
    </location>
</feature>
<feature type="transmembrane region" description="Helical" evidence="21">
    <location>
        <begin position="284"/>
        <end position="302"/>
    </location>
</feature>
<keyword evidence="14 19" id="KW-0472">Membrane</keyword>
<feature type="domain" description="PAS" evidence="23">
    <location>
        <begin position="879"/>
        <end position="928"/>
    </location>
</feature>
<keyword evidence="18" id="KW-0371">Homeobox</keyword>
<feature type="domain" description="Homeobox" evidence="22">
    <location>
        <begin position="188"/>
        <end position="232"/>
    </location>
</feature>
<name>A0AAD8ZB37_9TELE</name>
<dbReference type="SMART" id="SM00086">
    <property type="entry name" value="PAC"/>
    <property type="match status" value="1"/>
</dbReference>
<evidence type="ECO:0000259" key="22">
    <source>
        <dbReference type="PROSITE" id="PS50071"/>
    </source>
</evidence>
<dbReference type="InterPro" id="IPR001610">
    <property type="entry name" value="PAC"/>
</dbReference>
<evidence type="ECO:0000256" key="17">
    <source>
        <dbReference type="ARBA" id="ARBA00049036"/>
    </source>
</evidence>
<dbReference type="FunFam" id="1.10.10.60:FF:000020">
    <property type="entry name" value="Ceramide synthase 5"/>
    <property type="match status" value="1"/>
</dbReference>
<keyword evidence="15" id="KW-0804">Transcription</keyword>
<feature type="compositionally biased region" description="Polar residues" evidence="20">
    <location>
        <begin position="1142"/>
        <end position="1163"/>
    </location>
</feature>
<evidence type="ECO:0000256" key="4">
    <source>
        <dbReference type="ARBA" id="ARBA00004991"/>
    </source>
</evidence>
<feature type="transmembrane region" description="Helical" evidence="21">
    <location>
        <begin position="244"/>
        <end position="264"/>
    </location>
</feature>
<dbReference type="InterPro" id="IPR035965">
    <property type="entry name" value="PAS-like_dom_sf"/>
</dbReference>
<dbReference type="GO" id="GO:0045893">
    <property type="term" value="P:positive regulation of DNA-templated transcription"/>
    <property type="evidence" value="ECO:0007669"/>
    <property type="project" value="UniProtKB-ARBA"/>
</dbReference>
<dbReference type="GO" id="GO:0003700">
    <property type="term" value="F:DNA-binding transcription factor activity"/>
    <property type="evidence" value="ECO:0007669"/>
    <property type="project" value="InterPro"/>
</dbReference>
<feature type="transmembrane region" description="Helical" evidence="21">
    <location>
        <begin position="404"/>
        <end position="428"/>
    </location>
</feature>
<dbReference type="InterPro" id="IPR036638">
    <property type="entry name" value="HLH_DNA-bd_sf"/>
</dbReference>
<feature type="compositionally biased region" description="Low complexity" evidence="20">
    <location>
        <begin position="1124"/>
        <end position="1135"/>
    </location>
</feature>
<dbReference type="SUPFAM" id="SSF46689">
    <property type="entry name" value="Homeodomain-like"/>
    <property type="match status" value="1"/>
</dbReference>
<proteinExistence type="predicted"/>
<evidence type="ECO:0000256" key="1">
    <source>
        <dbReference type="ARBA" id="ARBA00004123"/>
    </source>
</evidence>
<feature type="compositionally biased region" description="Polar residues" evidence="20">
    <location>
        <begin position="1210"/>
        <end position="1224"/>
    </location>
</feature>
<dbReference type="Proteomes" id="UP001239994">
    <property type="component" value="Unassembled WGS sequence"/>
</dbReference>
<feature type="domain" description="TLC" evidence="25">
    <location>
        <begin position="235"/>
        <end position="436"/>
    </location>
</feature>
<dbReference type="GO" id="GO:0005667">
    <property type="term" value="C:transcription regulator complex"/>
    <property type="evidence" value="ECO:0007669"/>
    <property type="project" value="InterPro"/>
</dbReference>
<dbReference type="FunFam" id="4.10.280.10:FF:000011">
    <property type="entry name" value="Aryl hydrocarbon receptor nuclear translocator 2"/>
    <property type="match status" value="1"/>
</dbReference>
<comment type="pathway">
    <text evidence="3">Lipid metabolism; sphingolipid metabolism.</text>
</comment>
<keyword evidence="10" id="KW-0256">Endoplasmic reticulum</keyword>
<dbReference type="Gene3D" id="3.30.450.20">
    <property type="entry name" value="PAS domain"/>
    <property type="match status" value="2"/>
</dbReference>
<keyword evidence="7" id="KW-0808">Transferase</keyword>
<dbReference type="PROSITE" id="PS50888">
    <property type="entry name" value="BHLH"/>
    <property type="match status" value="1"/>
</dbReference>
<feature type="domain" description="PAS" evidence="23">
    <location>
        <begin position="669"/>
        <end position="740"/>
    </location>
</feature>
<feature type="region of interest" description="Disordered" evidence="20">
    <location>
        <begin position="542"/>
        <end position="605"/>
    </location>
</feature>
<dbReference type="NCBIfam" id="TIGR00229">
    <property type="entry name" value="sensory_box"/>
    <property type="match status" value="1"/>
</dbReference>
<dbReference type="InterPro" id="IPR013767">
    <property type="entry name" value="PAS_fold"/>
</dbReference>
<dbReference type="GO" id="GO:0005789">
    <property type="term" value="C:endoplasmic reticulum membrane"/>
    <property type="evidence" value="ECO:0007669"/>
    <property type="project" value="UniProtKB-SubCell"/>
</dbReference>
<evidence type="ECO:0000256" key="7">
    <source>
        <dbReference type="ARBA" id="ARBA00022679"/>
    </source>
</evidence>
<dbReference type="Pfam" id="PF03798">
    <property type="entry name" value="TRAM_LAG1_CLN8"/>
    <property type="match status" value="1"/>
</dbReference>
<dbReference type="PROSITE" id="PS50071">
    <property type="entry name" value="HOMEOBOX_2"/>
    <property type="match status" value="1"/>
</dbReference>
<feature type="DNA-binding region" description="Homeobox" evidence="18">
    <location>
        <begin position="190"/>
        <end position="233"/>
    </location>
</feature>
<keyword evidence="16 18" id="KW-0539">Nucleus</keyword>
<feature type="transmembrane region" description="Helical" evidence="21">
    <location>
        <begin position="314"/>
        <end position="341"/>
    </location>
</feature>
<dbReference type="PROSITE" id="PS50112">
    <property type="entry name" value="PAS"/>
    <property type="match status" value="2"/>
</dbReference>
<evidence type="ECO:0000256" key="11">
    <source>
        <dbReference type="ARBA" id="ARBA00022989"/>
    </source>
</evidence>
<dbReference type="InterPro" id="IPR006634">
    <property type="entry name" value="TLC-dom"/>
</dbReference>
<evidence type="ECO:0000259" key="24">
    <source>
        <dbReference type="PROSITE" id="PS50888"/>
    </source>
</evidence>
<feature type="region of interest" description="Disordered" evidence="20">
    <location>
        <begin position="445"/>
        <end position="468"/>
    </location>
</feature>
<comment type="pathway">
    <text evidence="4">Sphingolipid metabolism.</text>
</comment>
<evidence type="ECO:0008006" key="28">
    <source>
        <dbReference type="Google" id="ProtNLM"/>
    </source>
</evidence>
<dbReference type="InterPro" id="IPR009057">
    <property type="entry name" value="Homeodomain-like_sf"/>
</dbReference>
<dbReference type="SMART" id="SM00091">
    <property type="entry name" value="PAS"/>
    <property type="match status" value="2"/>
</dbReference>
<keyword evidence="6" id="KW-0444">Lipid biosynthesis</keyword>
<evidence type="ECO:0000256" key="2">
    <source>
        <dbReference type="ARBA" id="ARBA00004477"/>
    </source>
</evidence>
<dbReference type="PRINTS" id="PR00785">
    <property type="entry name" value="NCTRNSLOCATR"/>
</dbReference>
<dbReference type="PROSITE" id="PS50922">
    <property type="entry name" value="TLC"/>
    <property type="match status" value="1"/>
</dbReference>
<dbReference type="InterPro" id="IPR050933">
    <property type="entry name" value="Circadian_TF"/>
</dbReference>
<dbReference type="InterPro" id="IPR001067">
    <property type="entry name" value="Nuc_translocat"/>
</dbReference>
<evidence type="ECO:0000256" key="20">
    <source>
        <dbReference type="SAM" id="MobiDB-lite"/>
    </source>
</evidence>
<dbReference type="GO" id="GO:0005634">
    <property type="term" value="C:nucleus"/>
    <property type="evidence" value="ECO:0007669"/>
    <property type="project" value="UniProtKB-SubCell"/>
</dbReference>
<dbReference type="GO" id="GO:0050291">
    <property type="term" value="F:sphingosine N-acyltransferase activity"/>
    <property type="evidence" value="ECO:0007669"/>
    <property type="project" value="UniProtKB-ARBA"/>
</dbReference>
<evidence type="ECO:0000256" key="12">
    <source>
        <dbReference type="ARBA" id="ARBA00023015"/>
    </source>
</evidence>
<feature type="region of interest" description="Disordered" evidence="20">
    <location>
        <begin position="993"/>
        <end position="1028"/>
    </location>
</feature>
<reference evidence="26" key="1">
    <citation type="submission" date="2023-03" db="EMBL/GenBank/DDBJ databases">
        <title>Electrophorus voltai genome.</title>
        <authorList>
            <person name="Bian C."/>
        </authorList>
    </citation>
    <scope>NUCLEOTIDE SEQUENCE</scope>
    <source>
        <strain evidence="26">CB-2022</strain>
        <tissue evidence="26">Muscle</tissue>
    </source>
</reference>
<dbReference type="GO" id="GO:0003677">
    <property type="term" value="F:DNA binding"/>
    <property type="evidence" value="ECO:0007669"/>
    <property type="project" value="UniProtKB-UniRule"/>
</dbReference>
<feature type="compositionally biased region" description="Polar residues" evidence="20">
    <location>
        <begin position="996"/>
        <end position="1015"/>
    </location>
</feature>
<dbReference type="Gene3D" id="1.10.10.60">
    <property type="entry name" value="Homeodomain-like"/>
    <property type="match status" value="1"/>
</dbReference>
<dbReference type="GO" id="GO:0046983">
    <property type="term" value="F:protein dimerization activity"/>
    <property type="evidence" value="ECO:0007669"/>
    <property type="project" value="InterPro"/>
</dbReference>
<evidence type="ECO:0000259" key="25">
    <source>
        <dbReference type="PROSITE" id="PS50922"/>
    </source>
</evidence>
<accession>A0AAD8ZB37</accession>
<dbReference type="SMART" id="SM00724">
    <property type="entry name" value="TLC"/>
    <property type="match status" value="1"/>
</dbReference>
<evidence type="ECO:0000256" key="8">
    <source>
        <dbReference type="ARBA" id="ARBA00022692"/>
    </source>
</evidence>
<evidence type="ECO:0000313" key="27">
    <source>
        <dbReference type="Proteomes" id="UP001239994"/>
    </source>
</evidence>
<evidence type="ECO:0000256" key="13">
    <source>
        <dbReference type="ARBA" id="ARBA00023125"/>
    </source>
</evidence>
<evidence type="ECO:0000256" key="15">
    <source>
        <dbReference type="ARBA" id="ARBA00023163"/>
    </source>
</evidence>
<feature type="transmembrane region" description="Helical" evidence="21">
    <location>
        <begin position="361"/>
        <end position="383"/>
    </location>
</feature>
<dbReference type="GO" id="GO:0046513">
    <property type="term" value="P:ceramide biosynthetic process"/>
    <property type="evidence" value="ECO:0007669"/>
    <property type="project" value="UniProtKB-ARBA"/>
</dbReference>
<dbReference type="InterPro" id="IPR001356">
    <property type="entry name" value="HD"/>
</dbReference>
<sequence>MPTDPTEMRAAPGDRDVGRRREQSGWTLGLFYGAPPRNVGTLLNNRFLETDSLLDASVDWRQLLTETRNRMREASPEEIGLHPSRPNMYCVSRAVVTQGVSWTGMLKWLSDRFWQERLWFPEGLGWADLEDRDGRVYAKARDLWVALPFALFFLVVRQIFERSVARYLASLLGINETMRRKAAHNPTLESYYCNTSKYPTQSSVEQLCKQTGWSEKQLQGWFRRRRNLDRPNLMKKFCEASWRFVFYLFAFVYGLAALIDKPWLYDLEEMWKGFPVLTLLPSQYWYYMLELGFYASLLFSVASDVKRKDFKEQIIHHVATIMLISFSWCMNYIRAGTLIMFLHDSSDYFLESAKMFNYAGWRKMCNCIFIVFAGFFIITRLVIFPFRILYCTWVYPVTIYPPFFGYYFFNGLLLLLQCLHIFWAALIVRMALRFLPRNEIVEDERSDREETDSSDEEEEEQNEVTKRSKPIQNGYSVCQSVQWLRLGGGGLLGSGKLLPTPPWPQTGFSEPDDMTCIVMSLQRRTTWNVSRRFPVKDMPDVPSLGMATPAGSHAGPGAVVPKGNNKRPASSDYEDDDGSKLFRCDDDPSLSNDKERFARENHSEIERRRRNKMTAYITELSEMVPTCNALARKPDKLTILRMAVSHMKSLKGSGNTGTDGTYKPSFLTDQELKDLILEAADGFLFVVSCESGRVVYVSDSITPVLNQAQSDWLGSSLYDQLHPEDMDKLREQLSSTENSSSGRMLDLKTGTVKKEGTQSSARMSVGARRSFICRMRCGGCSVEPVSRNRLGFLKSRNSRSGLGPAKDGEPQYVVVHCTGYIRSWPPAGVSLSEEECDSGQGNRYCLVAIGRLQVTCCPSDSSLNSISVPVEFISRHNCQGTFTFVDHRCVATVGYQPQELLGKNFLELAHPEDQGLLRDSLQQVVKLRGQVLSVMFRFRAKNREWIWMRTSSFTFQNPYSEEIEYIICTNANVNKAPNLDALSPLSSPNGVLPASLGQNSPSCPSATSPGQITARQLQQQQQQAELEVGGAREGVYEAGQVSLPQVPGSVASDPSLSKVLSSAAPPVGQHVYSPAASFSASARPNESFRSAPMAQPLGQPAPSAGQMLAHMSRQGAPSGPVVNSSSSIQAQSGTSGPPGAWASSQTPFNTQVGGQAGKNQSPQFAIGSFSSAPSSSVSPSFGQMGGAAVNTPSNTSSFPQLSNRPHPPNNGYSDVSQAGVQFSSRPAEATGWQQWQNQQHTQGPAEAHPHVPNNQAEMFPDVLSMLDQSANFNNEDFGEIPMFPPFPE</sequence>
<dbReference type="Pfam" id="PF14598">
    <property type="entry name" value="PAS_11"/>
    <property type="match status" value="1"/>
</dbReference>
<feature type="region of interest" description="Disordered" evidence="20">
    <location>
        <begin position="1083"/>
        <end position="1254"/>
    </location>
</feature>
<evidence type="ECO:0000256" key="21">
    <source>
        <dbReference type="SAM" id="Phobius"/>
    </source>
</evidence>
<evidence type="ECO:0000256" key="3">
    <source>
        <dbReference type="ARBA" id="ARBA00004760"/>
    </source>
</evidence>
<keyword evidence="5" id="KW-0678">Repressor</keyword>
<feature type="compositionally biased region" description="Low complexity" evidence="20">
    <location>
        <begin position="1230"/>
        <end position="1243"/>
    </location>
</feature>
<comment type="catalytic activity">
    <reaction evidence="17">
        <text>sphinganine + octadecanoyl-CoA = N-(octadecanoyl)-sphinganine + CoA + H(+)</text>
        <dbReference type="Rhea" id="RHEA:36547"/>
        <dbReference type="ChEBI" id="CHEBI:15378"/>
        <dbReference type="ChEBI" id="CHEBI:57287"/>
        <dbReference type="ChEBI" id="CHEBI:57394"/>
        <dbReference type="ChEBI" id="CHEBI:57817"/>
        <dbReference type="ChEBI" id="CHEBI:67033"/>
    </reaction>
    <physiologicalReaction direction="left-to-right" evidence="17">
        <dbReference type="Rhea" id="RHEA:36548"/>
    </physiologicalReaction>
</comment>
<dbReference type="CDD" id="cd18947">
    <property type="entry name" value="bHLH-PAS_ARNT"/>
    <property type="match status" value="1"/>
</dbReference>
<keyword evidence="27" id="KW-1185">Reference proteome</keyword>
<dbReference type="Pfam" id="PF00989">
    <property type="entry name" value="PAS"/>
    <property type="match status" value="1"/>
</dbReference>
<dbReference type="SMART" id="SM00389">
    <property type="entry name" value="HOX"/>
    <property type="match status" value="1"/>
</dbReference>
<dbReference type="SUPFAM" id="SSF55785">
    <property type="entry name" value="PYP-like sensor domain (PAS domain)"/>
    <property type="match status" value="2"/>
</dbReference>
<evidence type="ECO:0000256" key="16">
    <source>
        <dbReference type="ARBA" id="ARBA00023242"/>
    </source>
</evidence>
<dbReference type="EMBL" id="JAROKS010000016">
    <property type="protein sequence ID" value="KAK1794753.1"/>
    <property type="molecule type" value="Genomic_DNA"/>
</dbReference>
<evidence type="ECO:0000256" key="14">
    <source>
        <dbReference type="ARBA" id="ARBA00023136"/>
    </source>
</evidence>
<keyword evidence="12" id="KW-0805">Transcription regulation</keyword>
<feature type="domain" description="BHLH" evidence="24">
    <location>
        <begin position="597"/>
        <end position="650"/>
    </location>
</feature>
<dbReference type="FunFam" id="3.30.450.20:FF:000003">
    <property type="entry name" value="Aryl hydrocarbon receptor nuclear translocator 2"/>
    <property type="match status" value="1"/>
</dbReference>
<dbReference type="Pfam" id="PF00010">
    <property type="entry name" value="HLH"/>
    <property type="match status" value="1"/>
</dbReference>
<gene>
    <name evidence="26" type="ORF">P4O66_009959</name>
</gene>
<evidence type="ECO:0000256" key="6">
    <source>
        <dbReference type="ARBA" id="ARBA00022516"/>
    </source>
</evidence>
<feature type="compositionally biased region" description="Low complexity" evidence="20">
    <location>
        <begin position="1168"/>
        <end position="1181"/>
    </location>
</feature>
<comment type="caution">
    <text evidence="26">The sequence shown here is derived from an EMBL/GenBank/DDBJ whole genome shotgun (WGS) entry which is preliminary data.</text>
</comment>
<keyword evidence="9" id="KW-0677">Repeat</keyword>
<evidence type="ECO:0000256" key="19">
    <source>
        <dbReference type="PROSITE-ProRule" id="PRU00205"/>
    </source>
</evidence>
<keyword evidence="6" id="KW-0443">Lipid metabolism</keyword>
<protein>
    <recommendedName>
        <fullName evidence="28">Aryl hydrocarbon receptor nuclear translocator</fullName>
    </recommendedName>
</protein>
<dbReference type="InterPro" id="IPR000014">
    <property type="entry name" value="PAS"/>
</dbReference>
<feature type="region of interest" description="Disordered" evidence="20">
    <location>
        <begin position="1"/>
        <end position="20"/>
    </location>
</feature>
<dbReference type="SUPFAM" id="SSF47459">
    <property type="entry name" value="HLH, helix-loop-helix DNA-binding domain"/>
    <property type="match status" value="1"/>
</dbReference>
<evidence type="ECO:0000259" key="23">
    <source>
        <dbReference type="PROSITE" id="PS50112"/>
    </source>
</evidence>
<evidence type="ECO:0000256" key="5">
    <source>
        <dbReference type="ARBA" id="ARBA00022491"/>
    </source>
</evidence>
<keyword evidence="8 19" id="KW-0812">Transmembrane</keyword>
<keyword evidence="13 18" id="KW-0238">DNA-binding</keyword>
<keyword evidence="11 21" id="KW-1133">Transmembrane helix</keyword>
<organism evidence="26 27">
    <name type="scientific">Electrophorus voltai</name>
    <dbReference type="NCBI Taxonomy" id="2609070"/>
    <lineage>
        <taxon>Eukaryota</taxon>
        <taxon>Metazoa</taxon>
        <taxon>Chordata</taxon>
        <taxon>Craniata</taxon>
        <taxon>Vertebrata</taxon>
        <taxon>Euteleostomi</taxon>
        <taxon>Actinopterygii</taxon>
        <taxon>Neopterygii</taxon>
        <taxon>Teleostei</taxon>
        <taxon>Ostariophysi</taxon>
        <taxon>Gymnotiformes</taxon>
        <taxon>Gymnotoidei</taxon>
        <taxon>Gymnotidae</taxon>
        <taxon>Electrophorus</taxon>
    </lineage>
</organism>
<dbReference type="Gene3D" id="4.10.280.10">
    <property type="entry name" value="Helix-loop-helix DNA-binding domain"/>
    <property type="match status" value="1"/>
</dbReference>
<comment type="subcellular location">
    <subcellularLocation>
        <location evidence="2">Endoplasmic reticulum membrane</location>
        <topology evidence="2">Multi-pass membrane protein</topology>
    </subcellularLocation>
    <subcellularLocation>
        <location evidence="1 18">Nucleus</location>
    </subcellularLocation>
</comment>
<dbReference type="InterPro" id="IPR011598">
    <property type="entry name" value="bHLH_dom"/>
</dbReference>
<evidence type="ECO:0000256" key="10">
    <source>
        <dbReference type="ARBA" id="ARBA00022824"/>
    </source>
</evidence>
<evidence type="ECO:0000313" key="26">
    <source>
        <dbReference type="EMBL" id="KAK1794753.1"/>
    </source>
</evidence>